<evidence type="ECO:0000256" key="1">
    <source>
        <dbReference type="ARBA" id="ARBA00004567"/>
    </source>
</evidence>
<evidence type="ECO:0000256" key="2">
    <source>
        <dbReference type="ARBA" id="ARBA00011056"/>
    </source>
</evidence>
<dbReference type="OMA" id="PRCPLSI"/>
<feature type="compositionally biased region" description="Basic and acidic residues" evidence="11">
    <location>
        <begin position="186"/>
        <end position="245"/>
    </location>
</feature>
<dbReference type="PANTHER" id="PTHR12960:SF0">
    <property type="entry name" value="MRNA EXPORT FACTOR GLE1"/>
    <property type="match status" value="1"/>
</dbReference>
<dbReference type="GO" id="GO:0015031">
    <property type="term" value="P:protein transport"/>
    <property type="evidence" value="ECO:0007669"/>
    <property type="project" value="UniProtKB-KW"/>
</dbReference>
<reference evidence="12" key="2">
    <citation type="submission" date="2021-03" db="UniProtKB">
        <authorList>
            <consortium name="EnsemblPlants"/>
        </authorList>
    </citation>
    <scope>IDENTIFICATION</scope>
</reference>
<accession>A0A803L0X3</accession>
<evidence type="ECO:0000313" key="13">
    <source>
        <dbReference type="Proteomes" id="UP000596660"/>
    </source>
</evidence>
<dbReference type="Pfam" id="PF07817">
    <property type="entry name" value="GLE1"/>
    <property type="match status" value="1"/>
</dbReference>
<evidence type="ECO:0000256" key="8">
    <source>
        <dbReference type="ARBA" id="ARBA00023242"/>
    </source>
</evidence>
<feature type="region of interest" description="Disordered" evidence="11">
    <location>
        <begin position="186"/>
        <end position="263"/>
    </location>
</feature>
<comment type="subcellular location">
    <subcellularLocation>
        <location evidence="1">Nucleus</location>
        <location evidence="1">Nuclear pore complex</location>
    </subcellularLocation>
</comment>
<dbReference type="EnsemblPlants" id="AUR62005511-RA">
    <property type="protein sequence ID" value="AUR62005511-RA:cds"/>
    <property type="gene ID" value="AUR62005511"/>
</dbReference>
<sequence>MINLEVRCPKNVTVISIDPNPSWNFNNLMSELSSLESKLYNNGTDSSLNPKPFIKSPARDFRKIGRRENNVEKSKAFVMRIDDVEMNEFDDDGTEAGSLEEIRNQLAALETQLVAEKEKSTSALVQVEKNIDVRRQMDRKLDLHYQRKIAEALDDHLTAIQRDHEHRSQLEERKIRDDAAVEEAKRKEKALQEEKLRQQKAKEDQEARLEAAKRAEEERKAAQEAEKLAKEAADKLKEENSRKDYVNAQKAASTTSAANVSKEMKSSGNLVRAAVNALKLEERRLQIYKELNDRNQLIISGSHANFVPKERDIKRTIRQITGTIDNVRSKANKLVEILNDPVCPQSVAVAMFAKEVISIFETTSPKFNSSAFACGHVIVYVSSQVPAVMDCLLAEFHKACIYTVPKHKMYSKAAFETEESYYKAIGYREENGKTETTDSYLDRIESLMKLYGALVQTVTQGVQNKHGLEEGWAWLARFLNVLPPNRYTAVALEAFLEMAGFALHRKYKSQFIKVLNSISREFVPKLRARDPNAGSKISRIQEYIESQKFLQEPTGWRLQGALLLHTSVPEADRRQEQYHHAPNRHFTYHR</sequence>
<dbReference type="PANTHER" id="PTHR12960">
    <property type="entry name" value="GLE-1-RELATED"/>
    <property type="match status" value="1"/>
</dbReference>
<dbReference type="InterPro" id="IPR012476">
    <property type="entry name" value="GLE1"/>
</dbReference>
<evidence type="ECO:0000256" key="7">
    <source>
        <dbReference type="ARBA" id="ARBA00023132"/>
    </source>
</evidence>
<dbReference type="GO" id="GO:0005737">
    <property type="term" value="C:cytoplasm"/>
    <property type="evidence" value="ECO:0007669"/>
    <property type="project" value="TreeGrafter"/>
</dbReference>
<keyword evidence="8" id="KW-0539">Nucleus</keyword>
<feature type="compositionally biased region" description="Polar residues" evidence="11">
    <location>
        <begin position="250"/>
        <end position="259"/>
    </location>
</feature>
<dbReference type="InterPro" id="IPR038506">
    <property type="entry name" value="GLE1-like_sf"/>
</dbReference>
<dbReference type="Proteomes" id="UP000596660">
    <property type="component" value="Unplaced"/>
</dbReference>
<keyword evidence="4" id="KW-0509">mRNA transport</keyword>
<protein>
    <recommendedName>
        <fullName evidence="9">mRNA export factor GLE1</fullName>
    </recommendedName>
    <alternativeName>
        <fullName evidence="10">Nucleoporin GLE1</fullName>
    </alternativeName>
</protein>
<keyword evidence="5" id="KW-0653">Protein transport</keyword>
<evidence type="ECO:0000256" key="3">
    <source>
        <dbReference type="ARBA" id="ARBA00022448"/>
    </source>
</evidence>
<keyword evidence="7" id="KW-0906">Nuclear pore complex</keyword>
<proteinExistence type="inferred from homology"/>
<evidence type="ECO:0000256" key="5">
    <source>
        <dbReference type="ARBA" id="ARBA00022927"/>
    </source>
</evidence>
<comment type="similarity">
    <text evidence="2">Belongs to the GLE1 family.</text>
</comment>
<evidence type="ECO:0000313" key="12">
    <source>
        <dbReference type="EnsemblPlants" id="AUR62005511-RA:cds"/>
    </source>
</evidence>
<keyword evidence="6" id="KW-0811">Translocation</keyword>
<evidence type="ECO:0000256" key="9">
    <source>
        <dbReference type="ARBA" id="ARBA00026227"/>
    </source>
</evidence>
<dbReference type="GO" id="GO:0044614">
    <property type="term" value="C:nuclear pore cytoplasmic filaments"/>
    <property type="evidence" value="ECO:0007669"/>
    <property type="project" value="TreeGrafter"/>
</dbReference>
<keyword evidence="3" id="KW-0813">Transport</keyword>
<dbReference type="GO" id="GO:0031369">
    <property type="term" value="F:translation initiation factor binding"/>
    <property type="evidence" value="ECO:0007669"/>
    <property type="project" value="TreeGrafter"/>
</dbReference>
<dbReference type="AlphaFoldDB" id="A0A803L0X3"/>
<evidence type="ECO:0000256" key="10">
    <source>
        <dbReference type="ARBA" id="ARBA00029983"/>
    </source>
</evidence>
<name>A0A803L0X3_CHEQI</name>
<evidence type="ECO:0000256" key="4">
    <source>
        <dbReference type="ARBA" id="ARBA00022816"/>
    </source>
</evidence>
<dbReference type="GO" id="GO:0000822">
    <property type="term" value="F:inositol hexakisphosphate binding"/>
    <property type="evidence" value="ECO:0007669"/>
    <property type="project" value="TreeGrafter"/>
</dbReference>
<evidence type="ECO:0000256" key="11">
    <source>
        <dbReference type="SAM" id="MobiDB-lite"/>
    </source>
</evidence>
<keyword evidence="13" id="KW-1185">Reference proteome</keyword>
<reference evidence="12" key="1">
    <citation type="journal article" date="2017" name="Nature">
        <title>The genome of Chenopodium quinoa.</title>
        <authorList>
            <person name="Jarvis D.E."/>
            <person name="Ho Y.S."/>
            <person name="Lightfoot D.J."/>
            <person name="Schmoeckel S.M."/>
            <person name="Li B."/>
            <person name="Borm T.J.A."/>
            <person name="Ohyanagi H."/>
            <person name="Mineta K."/>
            <person name="Michell C.T."/>
            <person name="Saber N."/>
            <person name="Kharbatia N.M."/>
            <person name="Rupper R.R."/>
            <person name="Sharp A.R."/>
            <person name="Dally N."/>
            <person name="Boughton B.A."/>
            <person name="Woo Y.H."/>
            <person name="Gao G."/>
            <person name="Schijlen E.G.W.M."/>
            <person name="Guo X."/>
            <person name="Momin A.A."/>
            <person name="Negrao S."/>
            <person name="Al-Babili S."/>
            <person name="Gehring C."/>
            <person name="Roessner U."/>
            <person name="Jung C."/>
            <person name="Murphy K."/>
            <person name="Arold S.T."/>
            <person name="Gojobori T."/>
            <person name="van der Linden C.G."/>
            <person name="van Loo E.N."/>
            <person name="Jellen E.N."/>
            <person name="Maughan P.J."/>
            <person name="Tester M."/>
        </authorList>
    </citation>
    <scope>NUCLEOTIDE SEQUENCE [LARGE SCALE GENOMIC DNA]</scope>
    <source>
        <strain evidence="12">cv. PI 614886</strain>
    </source>
</reference>
<dbReference type="GO" id="GO:0005543">
    <property type="term" value="F:phospholipid binding"/>
    <property type="evidence" value="ECO:0007669"/>
    <property type="project" value="TreeGrafter"/>
</dbReference>
<evidence type="ECO:0000256" key="6">
    <source>
        <dbReference type="ARBA" id="ARBA00023010"/>
    </source>
</evidence>
<dbReference type="GO" id="GO:0016973">
    <property type="term" value="P:poly(A)+ mRNA export from nucleus"/>
    <property type="evidence" value="ECO:0007669"/>
    <property type="project" value="InterPro"/>
</dbReference>
<dbReference type="Gene3D" id="1.25.40.510">
    <property type="entry name" value="GLE1-like"/>
    <property type="match status" value="1"/>
</dbReference>
<organism evidence="12 13">
    <name type="scientific">Chenopodium quinoa</name>
    <name type="common">Quinoa</name>
    <dbReference type="NCBI Taxonomy" id="63459"/>
    <lineage>
        <taxon>Eukaryota</taxon>
        <taxon>Viridiplantae</taxon>
        <taxon>Streptophyta</taxon>
        <taxon>Embryophyta</taxon>
        <taxon>Tracheophyta</taxon>
        <taxon>Spermatophyta</taxon>
        <taxon>Magnoliopsida</taxon>
        <taxon>eudicotyledons</taxon>
        <taxon>Gunneridae</taxon>
        <taxon>Pentapetalae</taxon>
        <taxon>Caryophyllales</taxon>
        <taxon>Chenopodiaceae</taxon>
        <taxon>Chenopodioideae</taxon>
        <taxon>Atripliceae</taxon>
        <taxon>Chenopodium</taxon>
    </lineage>
</organism>
<dbReference type="Gramene" id="AUR62005511-RA">
    <property type="protein sequence ID" value="AUR62005511-RA:cds"/>
    <property type="gene ID" value="AUR62005511"/>
</dbReference>